<keyword evidence="1" id="KW-0812">Transmembrane</keyword>
<sequence>MRRAVTVAASVLDQAAASLTNIAVLVIAARTSTASGFAAFSLVYVTFTVLLGLNTAYVGQSLVLVRGEDRQVGAAARASAVFTAGAAALAALPLAAAGALAGGPTGHAFLALGAVLPLVLLQDSLRYCFSALRRPQLALAADTLRLACVVPALLTQPHHASPGRLVAVWGLSALPAVLLALALLRPYTAGRPGDVRSYLRRGHLGRRFVVEFAVGNASSQLAVLGLGLFASPLAVGALRGASTLFGPLNTLFNSVNAFGPPLLGRLGGKRATGRAAAALGAALATVALGWAAVLYVLPDHLGRQLLGATWQSASALLPATGSQYAVMALGTCALVTLRVLSPRATLSLQVVFSLLSVALMLGGYLLAGAPGAAWGLAAGSALKAAAAWTKVARTAPERAPAPDQRSTEPLS</sequence>
<evidence type="ECO:0000313" key="3">
    <source>
        <dbReference type="Proteomes" id="UP000619486"/>
    </source>
</evidence>
<evidence type="ECO:0000256" key="1">
    <source>
        <dbReference type="SAM" id="Phobius"/>
    </source>
</evidence>
<keyword evidence="1" id="KW-0472">Membrane</keyword>
<accession>A0A918LLQ9</accession>
<name>A0A918LLQ9_9ACTN</name>
<dbReference type="AlphaFoldDB" id="A0A918LLQ9"/>
<proteinExistence type="predicted"/>
<feature type="transmembrane region" description="Helical" evidence="1">
    <location>
        <begin position="317"/>
        <end position="337"/>
    </location>
</feature>
<dbReference type="Proteomes" id="UP000619486">
    <property type="component" value="Unassembled WGS sequence"/>
</dbReference>
<feature type="transmembrane region" description="Helical" evidence="1">
    <location>
        <begin position="80"/>
        <end position="101"/>
    </location>
</feature>
<protein>
    <submittedName>
        <fullName evidence="2">Membrane protein</fullName>
    </submittedName>
</protein>
<keyword evidence="3" id="KW-1185">Reference proteome</keyword>
<feature type="transmembrane region" description="Helical" evidence="1">
    <location>
        <begin position="166"/>
        <end position="187"/>
    </location>
</feature>
<organism evidence="2 3">
    <name type="scientific">Streptomyces purpureus</name>
    <dbReference type="NCBI Taxonomy" id="1951"/>
    <lineage>
        <taxon>Bacteria</taxon>
        <taxon>Bacillati</taxon>
        <taxon>Actinomycetota</taxon>
        <taxon>Actinomycetes</taxon>
        <taxon>Kitasatosporales</taxon>
        <taxon>Streptomycetaceae</taxon>
        <taxon>Streptomyces</taxon>
    </lineage>
</organism>
<gene>
    <name evidence="2" type="ORF">GCM10014713_01430</name>
</gene>
<feature type="transmembrane region" description="Helical" evidence="1">
    <location>
        <begin position="208"/>
        <end position="230"/>
    </location>
</feature>
<feature type="transmembrane region" description="Helical" evidence="1">
    <location>
        <begin position="344"/>
        <end position="366"/>
    </location>
</feature>
<dbReference type="RefSeq" id="WP_019890755.1">
    <property type="nucleotide sequence ID" value="NZ_BMQQ01000001.1"/>
</dbReference>
<feature type="transmembrane region" description="Helical" evidence="1">
    <location>
        <begin position="38"/>
        <end position="59"/>
    </location>
</feature>
<reference evidence="2" key="2">
    <citation type="submission" date="2020-09" db="EMBL/GenBank/DDBJ databases">
        <authorList>
            <person name="Sun Q."/>
            <person name="Ohkuma M."/>
        </authorList>
    </citation>
    <scope>NUCLEOTIDE SEQUENCE</scope>
    <source>
        <strain evidence="2">JCM 3172</strain>
    </source>
</reference>
<feature type="transmembrane region" description="Helical" evidence="1">
    <location>
        <begin position="242"/>
        <end position="263"/>
    </location>
</feature>
<feature type="transmembrane region" description="Helical" evidence="1">
    <location>
        <begin position="275"/>
        <end position="297"/>
    </location>
</feature>
<reference evidence="2" key="1">
    <citation type="journal article" date="2014" name="Int. J. Syst. Evol. Microbiol.">
        <title>Complete genome sequence of Corynebacterium casei LMG S-19264T (=DSM 44701T), isolated from a smear-ripened cheese.</title>
        <authorList>
            <consortium name="US DOE Joint Genome Institute (JGI-PGF)"/>
            <person name="Walter F."/>
            <person name="Albersmeier A."/>
            <person name="Kalinowski J."/>
            <person name="Ruckert C."/>
        </authorList>
    </citation>
    <scope>NUCLEOTIDE SEQUENCE</scope>
    <source>
        <strain evidence="2">JCM 3172</strain>
    </source>
</reference>
<keyword evidence="1" id="KW-1133">Transmembrane helix</keyword>
<dbReference type="EMBL" id="BMQQ01000001">
    <property type="protein sequence ID" value="GGT12725.1"/>
    <property type="molecule type" value="Genomic_DNA"/>
</dbReference>
<comment type="caution">
    <text evidence="2">The sequence shown here is derived from an EMBL/GenBank/DDBJ whole genome shotgun (WGS) entry which is preliminary data.</text>
</comment>
<evidence type="ECO:0000313" key="2">
    <source>
        <dbReference type="EMBL" id="GGT12725.1"/>
    </source>
</evidence>